<name>A0A224YRB3_9ACAR</name>
<proteinExistence type="predicted"/>
<protein>
    <submittedName>
        <fullName evidence="1">Uncharacterized protein</fullName>
    </submittedName>
</protein>
<evidence type="ECO:0000313" key="1">
    <source>
        <dbReference type="EMBL" id="MAA20147.1"/>
    </source>
</evidence>
<accession>A0A224YRB3</accession>
<dbReference type="EMBL" id="GFPF01009001">
    <property type="protein sequence ID" value="MAA20147.1"/>
    <property type="molecule type" value="Transcribed_RNA"/>
</dbReference>
<organism evidence="1">
    <name type="scientific">Rhipicephalus zambeziensis</name>
    <dbReference type="NCBI Taxonomy" id="60191"/>
    <lineage>
        <taxon>Eukaryota</taxon>
        <taxon>Metazoa</taxon>
        <taxon>Ecdysozoa</taxon>
        <taxon>Arthropoda</taxon>
        <taxon>Chelicerata</taxon>
        <taxon>Arachnida</taxon>
        <taxon>Acari</taxon>
        <taxon>Parasitiformes</taxon>
        <taxon>Ixodida</taxon>
        <taxon>Ixodoidea</taxon>
        <taxon>Ixodidae</taxon>
        <taxon>Rhipicephalinae</taxon>
        <taxon>Rhipicephalus</taxon>
        <taxon>Rhipicephalus</taxon>
    </lineage>
</organism>
<dbReference type="AlphaFoldDB" id="A0A224YRB3"/>
<sequence>MIVRDSVAEGSRNFDYLGFFNMHLNLSTRPSNVYASIENAAAAAGIRSHDLRVSSRALDHCDGYVHARLVSYEVGQDFLVENEKRDLSLRCLLEKKKLYFVCYSCTHFKVVTIFQFYSSLC</sequence>
<reference evidence="1" key="1">
    <citation type="journal article" date="2017" name="Parasit. Vectors">
        <title>Sialotranscriptomics of Rhipicephalus zambeziensis reveals intricate expression profiles of secretory proteins and suggests tight temporal transcriptional regulation during blood-feeding.</title>
        <authorList>
            <person name="de Castro M.H."/>
            <person name="de Klerk D."/>
            <person name="Pienaar R."/>
            <person name="Rees D.J.G."/>
            <person name="Mans B.J."/>
        </authorList>
    </citation>
    <scope>NUCLEOTIDE SEQUENCE</scope>
    <source>
        <tissue evidence="1">Salivary glands</tissue>
    </source>
</reference>